<keyword evidence="1" id="KW-0472">Membrane</keyword>
<evidence type="ECO:0000256" key="1">
    <source>
        <dbReference type="SAM" id="Phobius"/>
    </source>
</evidence>
<dbReference type="OrthoDB" id="5297034at2"/>
<dbReference type="InterPro" id="IPR052959">
    <property type="entry name" value="Inner_membrane_assoc"/>
</dbReference>
<dbReference type="EMBL" id="SACM01000001">
    <property type="protein sequence ID" value="RVT87656.1"/>
    <property type="molecule type" value="Genomic_DNA"/>
</dbReference>
<dbReference type="AlphaFoldDB" id="A0A437LQF8"/>
<keyword evidence="1" id="KW-1133">Transmembrane helix</keyword>
<dbReference type="InterPro" id="IPR007436">
    <property type="entry name" value="DUF485"/>
</dbReference>
<dbReference type="PANTHER" id="PTHR38598:SF1">
    <property type="entry name" value="INNER MEMBRANE PROTEIN YJCH"/>
    <property type="match status" value="1"/>
</dbReference>
<keyword evidence="3" id="KW-1185">Reference proteome</keyword>
<feature type="transmembrane region" description="Helical" evidence="1">
    <location>
        <begin position="24"/>
        <end position="46"/>
    </location>
</feature>
<keyword evidence="1" id="KW-0812">Transmembrane</keyword>
<reference evidence="2 3" key="1">
    <citation type="submission" date="2019-01" db="EMBL/GenBank/DDBJ databases">
        <authorList>
            <person name="Chen W.-M."/>
        </authorList>
    </citation>
    <scope>NUCLEOTIDE SEQUENCE [LARGE SCALE GENOMIC DNA]</scope>
    <source>
        <strain evidence="2 3">CCP-18</strain>
    </source>
</reference>
<accession>A0A437LQF8</accession>
<gene>
    <name evidence="2" type="ORF">EOD73_01095</name>
</gene>
<dbReference type="GO" id="GO:0005886">
    <property type="term" value="C:plasma membrane"/>
    <property type="evidence" value="ECO:0007669"/>
    <property type="project" value="TreeGrafter"/>
</dbReference>
<comment type="caution">
    <text evidence="2">The sequence shown here is derived from an EMBL/GenBank/DDBJ whole genome shotgun (WGS) entry which is preliminary data.</text>
</comment>
<evidence type="ECO:0000313" key="3">
    <source>
        <dbReference type="Proteomes" id="UP000288587"/>
    </source>
</evidence>
<feature type="transmembrane region" description="Helical" evidence="1">
    <location>
        <begin position="58"/>
        <end position="82"/>
    </location>
</feature>
<dbReference type="PANTHER" id="PTHR38598">
    <property type="entry name" value="INNER MEMBRANE PROTEIN YJCH"/>
    <property type="match status" value="1"/>
</dbReference>
<sequence length="102" mass="11315">MRDPIVERVQRHPKYLELKRKRNALGFALTALMLAVYYGFIALIAFDKPFLAQPLGAGVTSLGVPIGMGVIVFTVVVTGIYVRKANREFDALTHDILKDAAR</sequence>
<organism evidence="2 3">
    <name type="scientific">Inhella crocodyli</name>
    <dbReference type="NCBI Taxonomy" id="2499851"/>
    <lineage>
        <taxon>Bacteria</taxon>
        <taxon>Pseudomonadati</taxon>
        <taxon>Pseudomonadota</taxon>
        <taxon>Betaproteobacteria</taxon>
        <taxon>Burkholderiales</taxon>
        <taxon>Sphaerotilaceae</taxon>
        <taxon>Inhella</taxon>
    </lineage>
</organism>
<dbReference type="Proteomes" id="UP000288587">
    <property type="component" value="Unassembled WGS sequence"/>
</dbReference>
<evidence type="ECO:0000313" key="2">
    <source>
        <dbReference type="EMBL" id="RVT87656.1"/>
    </source>
</evidence>
<protein>
    <submittedName>
        <fullName evidence="2">DUF485 domain-containing protein</fullName>
    </submittedName>
</protein>
<name>A0A437LQF8_9BURK</name>
<dbReference type="RefSeq" id="WP_127680056.1">
    <property type="nucleotide sequence ID" value="NZ_SACM01000001.1"/>
</dbReference>
<dbReference type="Pfam" id="PF04341">
    <property type="entry name" value="DUF485"/>
    <property type="match status" value="1"/>
</dbReference>
<proteinExistence type="predicted"/>